<dbReference type="AlphaFoldDB" id="A0A0F9AKX4"/>
<dbReference type="Pfam" id="PF23545">
    <property type="entry name" value="Zn_ribbon_HMPTM"/>
    <property type="match status" value="1"/>
</dbReference>
<dbReference type="PANTHER" id="PTHR43306">
    <property type="entry name" value="7,8-DIHYDRO-6-HYDROXYMETHYLPTERIN DIMETHYLTRANSFERASE"/>
    <property type="match status" value="1"/>
</dbReference>
<dbReference type="GO" id="GO:0003824">
    <property type="term" value="F:catalytic activity"/>
    <property type="evidence" value="ECO:0007669"/>
    <property type="project" value="InterPro"/>
</dbReference>
<dbReference type="SUPFAM" id="SSF102114">
    <property type="entry name" value="Radical SAM enzymes"/>
    <property type="match status" value="1"/>
</dbReference>
<dbReference type="Gene3D" id="3.20.20.70">
    <property type="entry name" value="Aldolase class I"/>
    <property type="match status" value="1"/>
</dbReference>
<proteinExistence type="predicted"/>
<dbReference type="InterPro" id="IPR056488">
    <property type="entry name" value="Zn_ribbon_HMPTM"/>
</dbReference>
<gene>
    <name evidence="6" type="ORF">LCGC14_2637830</name>
</gene>
<dbReference type="SFLD" id="SFLDS00029">
    <property type="entry name" value="Radical_SAM"/>
    <property type="match status" value="1"/>
</dbReference>
<evidence type="ECO:0000256" key="3">
    <source>
        <dbReference type="ARBA" id="ARBA00023004"/>
    </source>
</evidence>
<dbReference type="InterPro" id="IPR013785">
    <property type="entry name" value="Aldolase_TIM"/>
</dbReference>
<dbReference type="GO" id="GO:0046872">
    <property type="term" value="F:metal ion binding"/>
    <property type="evidence" value="ECO:0007669"/>
    <property type="project" value="UniProtKB-KW"/>
</dbReference>
<dbReference type="PANTHER" id="PTHR43306:SF1">
    <property type="entry name" value="7,8-DIHYDRO-6-HYDROXYMETHYLPTERIN DIMETHYLTRANSFERASE"/>
    <property type="match status" value="1"/>
</dbReference>
<accession>A0A0F9AKX4</accession>
<dbReference type="InterPro" id="IPR007197">
    <property type="entry name" value="rSAM"/>
</dbReference>
<dbReference type="Pfam" id="PF04055">
    <property type="entry name" value="Radical_SAM"/>
    <property type="match status" value="1"/>
</dbReference>
<evidence type="ECO:0000256" key="4">
    <source>
        <dbReference type="ARBA" id="ARBA00023014"/>
    </source>
</evidence>
<evidence type="ECO:0000313" key="6">
    <source>
        <dbReference type="EMBL" id="KKK98930.1"/>
    </source>
</evidence>
<dbReference type="PROSITE" id="PS51918">
    <property type="entry name" value="RADICAL_SAM"/>
    <property type="match status" value="1"/>
</dbReference>
<dbReference type="SFLD" id="SFLDG01067">
    <property type="entry name" value="SPASM/twitch_domain_containing"/>
    <property type="match status" value="1"/>
</dbReference>
<keyword evidence="3" id="KW-0408">Iron</keyword>
<sequence length="442" mass="48902">MRTLGMTQSVCPQCRSLIPAKVEAENDSVFFRKFCPQHGEGRSFVRRGLDEYLSAHRYVKPAWQPREFAGDDAKPCPEGCGFCSRHEQHLCMPIIEITSRCNMACPVCIVDAGRCWDMSVNQFSTVLDGLLQAEGQVDVLNLSGGEPLIHPAIMDIVDTAANREGIVRVSISTNGRELLKRPDLLQSLAQRDVVISLQFDGFDDEAYKLLRNEPLVTEKREILAALEQANISTSLTMTLAGGINEAELPAVVEYLFGHDHVVSLMIQPMAFAGRGARMVGQAERLTIPDVIRLLDGCGHPAVRDGDFVPLPCSHPLCFSLGFYLRLNDGGTVSVGRMLDTPKLLDSIANRGLFGLDGQEFDRLREMVYELWSGPAGSAPDTEAVMETLSGILREISDGYACFDPKKAFSLTERRINSIFIHAFQDPDTFDLARVRRCCNAYP</sequence>
<dbReference type="GO" id="GO:0051536">
    <property type="term" value="F:iron-sulfur cluster binding"/>
    <property type="evidence" value="ECO:0007669"/>
    <property type="project" value="UniProtKB-KW"/>
</dbReference>
<name>A0A0F9AKX4_9ZZZZ</name>
<feature type="domain" description="Radical SAM core" evidence="5">
    <location>
        <begin position="84"/>
        <end position="300"/>
    </location>
</feature>
<organism evidence="6">
    <name type="scientific">marine sediment metagenome</name>
    <dbReference type="NCBI Taxonomy" id="412755"/>
    <lineage>
        <taxon>unclassified sequences</taxon>
        <taxon>metagenomes</taxon>
        <taxon>ecological metagenomes</taxon>
    </lineage>
</organism>
<feature type="non-terminal residue" evidence="6">
    <location>
        <position position="442"/>
    </location>
</feature>
<evidence type="ECO:0000259" key="5">
    <source>
        <dbReference type="PROSITE" id="PS51918"/>
    </source>
</evidence>
<keyword evidence="1" id="KW-0949">S-adenosyl-L-methionine</keyword>
<keyword evidence="2" id="KW-0479">Metal-binding</keyword>
<comment type="caution">
    <text evidence="6">The sequence shown here is derived from an EMBL/GenBank/DDBJ whole genome shotgun (WGS) entry which is preliminary data.</text>
</comment>
<dbReference type="InterPro" id="IPR034474">
    <property type="entry name" value="Methyltransferase_Class_D"/>
</dbReference>
<reference evidence="6" key="1">
    <citation type="journal article" date="2015" name="Nature">
        <title>Complex archaea that bridge the gap between prokaryotes and eukaryotes.</title>
        <authorList>
            <person name="Spang A."/>
            <person name="Saw J.H."/>
            <person name="Jorgensen S.L."/>
            <person name="Zaremba-Niedzwiedzka K."/>
            <person name="Martijn J."/>
            <person name="Lind A.E."/>
            <person name="van Eijk R."/>
            <person name="Schleper C."/>
            <person name="Guy L."/>
            <person name="Ettema T.J."/>
        </authorList>
    </citation>
    <scope>NUCLEOTIDE SEQUENCE</scope>
</reference>
<dbReference type="InterPro" id="IPR058240">
    <property type="entry name" value="rSAM_sf"/>
</dbReference>
<dbReference type="EMBL" id="LAZR01045409">
    <property type="protein sequence ID" value="KKK98930.1"/>
    <property type="molecule type" value="Genomic_DNA"/>
</dbReference>
<evidence type="ECO:0000256" key="2">
    <source>
        <dbReference type="ARBA" id="ARBA00022723"/>
    </source>
</evidence>
<dbReference type="CDD" id="cd01335">
    <property type="entry name" value="Radical_SAM"/>
    <property type="match status" value="1"/>
</dbReference>
<keyword evidence="4" id="KW-0411">Iron-sulfur</keyword>
<evidence type="ECO:0000256" key="1">
    <source>
        <dbReference type="ARBA" id="ARBA00022691"/>
    </source>
</evidence>
<protein>
    <recommendedName>
        <fullName evidence="5">Radical SAM core domain-containing protein</fullName>
    </recommendedName>
</protein>